<sequence length="118" mass="13605">MMKIEESRYPNTVYIEMDGELSESDVRNAEAFINDKYGGNQKLSGLIYIKDLEGTDADAFLSGSAVDLKHWKQYKKFAFVSNQPWVDLGSSVINWLPGIEVQHFDKAEINKAWEWIQR</sequence>
<dbReference type="InterPro" id="IPR036513">
    <property type="entry name" value="STAS_dom_sf"/>
</dbReference>
<proteinExistence type="predicted"/>
<dbReference type="Gene3D" id="3.40.50.10600">
    <property type="entry name" value="SpoIIaa-like domains"/>
    <property type="match status" value="1"/>
</dbReference>
<dbReference type="Pfam" id="PF11964">
    <property type="entry name" value="SpoIIAA-like"/>
    <property type="match status" value="1"/>
</dbReference>
<organism evidence="1 2">
    <name type="scientific">Salinicoccus siamensis</name>
    <dbReference type="NCBI Taxonomy" id="381830"/>
    <lineage>
        <taxon>Bacteria</taxon>
        <taxon>Bacillati</taxon>
        <taxon>Bacillota</taxon>
        <taxon>Bacilli</taxon>
        <taxon>Bacillales</taxon>
        <taxon>Staphylococcaceae</taxon>
        <taxon>Salinicoccus</taxon>
    </lineage>
</organism>
<dbReference type="EMBL" id="JBHMAH010000011">
    <property type="protein sequence ID" value="MFB9860441.1"/>
    <property type="molecule type" value="Genomic_DNA"/>
</dbReference>
<dbReference type="Proteomes" id="UP001589740">
    <property type="component" value="Unassembled WGS sequence"/>
</dbReference>
<reference evidence="1 2" key="1">
    <citation type="submission" date="2024-09" db="EMBL/GenBank/DDBJ databases">
        <authorList>
            <person name="Sun Q."/>
            <person name="Mori K."/>
        </authorList>
    </citation>
    <scope>NUCLEOTIDE SEQUENCE [LARGE SCALE GENOMIC DNA]</scope>
    <source>
        <strain evidence="1 2">JCM 12822</strain>
    </source>
</reference>
<dbReference type="InterPro" id="IPR038396">
    <property type="entry name" value="SpoIIAA-like_sf"/>
</dbReference>
<keyword evidence="2" id="KW-1185">Reference proteome</keyword>
<name>A0ABV5Z2W4_9STAP</name>
<protein>
    <submittedName>
        <fullName evidence="1">STAS/SEC14 domain-containing protein</fullName>
    </submittedName>
</protein>
<evidence type="ECO:0000313" key="2">
    <source>
        <dbReference type="Proteomes" id="UP001589740"/>
    </source>
</evidence>
<comment type="caution">
    <text evidence="1">The sequence shown here is derived from an EMBL/GenBank/DDBJ whole genome shotgun (WGS) entry which is preliminary data.</text>
</comment>
<accession>A0ABV5Z2W4</accession>
<gene>
    <name evidence="1" type="ORF">ACFFLE_04880</name>
</gene>
<dbReference type="SUPFAM" id="SSF52091">
    <property type="entry name" value="SpoIIaa-like"/>
    <property type="match status" value="1"/>
</dbReference>
<evidence type="ECO:0000313" key="1">
    <source>
        <dbReference type="EMBL" id="MFB9860441.1"/>
    </source>
</evidence>
<dbReference type="InterPro" id="IPR021866">
    <property type="entry name" value="SpoIIAA-like"/>
</dbReference>
<dbReference type="RefSeq" id="WP_380570030.1">
    <property type="nucleotide sequence ID" value="NZ_JBHMAH010000011.1"/>
</dbReference>